<evidence type="ECO:0000313" key="1">
    <source>
        <dbReference type="EMBL" id="GIY36957.1"/>
    </source>
</evidence>
<keyword evidence="2" id="KW-1185">Reference proteome</keyword>
<name>A0AAV4SWK9_CAEEX</name>
<reference evidence="1 2" key="1">
    <citation type="submission" date="2021-06" db="EMBL/GenBank/DDBJ databases">
        <title>Caerostris extrusa draft genome.</title>
        <authorList>
            <person name="Kono N."/>
            <person name="Arakawa K."/>
        </authorList>
    </citation>
    <scope>NUCLEOTIDE SEQUENCE [LARGE SCALE GENOMIC DNA]</scope>
</reference>
<comment type="caution">
    <text evidence="1">The sequence shown here is derived from an EMBL/GenBank/DDBJ whole genome shotgun (WGS) entry which is preliminary data.</text>
</comment>
<dbReference type="EMBL" id="BPLR01010112">
    <property type="protein sequence ID" value="GIY36957.1"/>
    <property type="molecule type" value="Genomic_DNA"/>
</dbReference>
<gene>
    <name evidence="1" type="ORF">CEXT_99791</name>
</gene>
<dbReference type="AlphaFoldDB" id="A0AAV4SWK9"/>
<organism evidence="1 2">
    <name type="scientific">Caerostris extrusa</name>
    <name type="common">Bark spider</name>
    <name type="synonym">Caerostris bankana</name>
    <dbReference type="NCBI Taxonomy" id="172846"/>
    <lineage>
        <taxon>Eukaryota</taxon>
        <taxon>Metazoa</taxon>
        <taxon>Ecdysozoa</taxon>
        <taxon>Arthropoda</taxon>
        <taxon>Chelicerata</taxon>
        <taxon>Arachnida</taxon>
        <taxon>Araneae</taxon>
        <taxon>Araneomorphae</taxon>
        <taxon>Entelegynae</taxon>
        <taxon>Araneoidea</taxon>
        <taxon>Araneidae</taxon>
        <taxon>Caerostris</taxon>
    </lineage>
</organism>
<dbReference type="Proteomes" id="UP001054945">
    <property type="component" value="Unassembled WGS sequence"/>
</dbReference>
<sequence>MVRQSDKVKDQLKIIHNNITDDSIKINLSLELIKIYPNSEENRRKIITMLQTNKFDYLISPKIGKYNEELMKLTELLHGRAHKGEECLLPKELDPAAFIPNIAIVKFDV</sequence>
<evidence type="ECO:0000313" key="2">
    <source>
        <dbReference type="Proteomes" id="UP001054945"/>
    </source>
</evidence>
<proteinExistence type="predicted"/>
<protein>
    <submittedName>
        <fullName evidence="1">Uncharacterized protein</fullName>
    </submittedName>
</protein>
<accession>A0AAV4SWK9</accession>